<dbReference type="GO" id="GO:0003723">
    <property type="term" value="F:RNA binding"/>
    <property type="evidence" value="ECO:0007669"/>
    <property type="project" value="InterPro"/>
</dbReference>
<keyword evidence="10" id="KW-0067">ATP-binding</keyword>
<dbReference type="CDD" id="cd00769">
    <property type="entry name" value="PheRS_beta_core"/>
    <property type="match status" value="1"/>
</dbReference>
<gene>
    <name evidence="17" type="ORF">NCGR_LOCUS30279</name>
</gene>
<dbReference type="SUPFAM" id="SSF56037">
    <property type="entry name" value="PheT/TilS domain"/>
    <property type="match status" value="1"/>
</dbReference>
<evidence type="ECO:0000256" key="7">
    <source>
        <dbReference type="ARBA" id="ARBA00022598"/>
    </source>
</evidence>
<evidence type="ECO:0000256" key="14">
    <source>
        <dbReference type="ARBA" id="ARBA00033189"/>
    </source>
</evidence>
<evidence type="ECO:0000256" key="11">
    <source>
        <dbReference type="ARBA" id="ARBA00022842"/>
    </source>
</evidence>
<dbReference type="PROSITE" id="PS51483">
    <property type="entry name" value="B5"/>
    <property type="match status" value="1"/>
</dbReference>
<comment type="subunit">
    <text evidence="4">Tetramer of two alpha and two beta subunits.</text>
</comment>
<dbReference type="GO" id="GO:0005524">
    <property type="term" value="F:ATP binding"/>
    <property type="evidence" value="ECO:0007669"/>
    <property type="project" value="UniProtKB-KW"/>
</dbReference>
<dbReference type="SUPFAM" id="SSF55681">
    <property type="entry name" value="Class II aaRS and biotin synthetases"/>
    <property type="match status" value="1"/>
</dbReference>
<dbReference type="FunFam" id="3.30.930.10:FF:000059">
    <property type="entry name" value="phenylalanine--tRNA ligase beta subunit"/>
    <property type="match status" value="1"/>
</dbReference>
<dbReference type="InterPro" id="IPR009061">
    <property type="entry name" value="DNA-bd_dom_put_sf"/>
</dbReference>
<reference evidence="17" key="1">
    <citation type="submission" date="2020-10" db="EMBL/GenBank/DDBJ databases">
        <authorList>
            <person name="Han B."/>
            <person name="Lu T."/>
            <person name="Zhao Q."/>
            <person name="Huang X."/>
            <person name="Zhao Y."/>
        </authorList>
    </citation>
    <scope>NUCLEOTIDE SEQUENCE</scope>
</reference>
<evidence type="ECO:0000256" key="2">
    <source>
        <dbReference type="ARBA" id="ARBA00004496"/>
    </source>
</evidence>
<dbReference type="Pfam" id="PF17759">
    <property type="entry name" value="tRNA_synthFbeta"/>
    <property type="match status" value="1"/>
</dbReference>
<keyword evidence="11" id="KW-0460">Magnesium</keyword>
<keyword evidence="13" id="KW-0030">Aminoacyl-tRNA synthetase</keyword>
<dbReference type="GO" id="GO:0009328">
    <property type="term" value="C:phenylalanine-tRNA ligase complex"/>
    <property type="evidence" value="ECO:0007669"/>
    <property type="project" value="TreeGrafter"/>
</dbReference>
<comment type="cofactor">
    <cofactor evidence="1">
        <name>Mg(2+)</name>
        <dbReference type="ChEBI" id="CHEBI:18420"/>
    </cofactor>
</comment>
<dbReference type="InterPro" id="IPR045864">
    <property type="entry name" value="aa-tRNA-synth_II/BPL/LPL"/>
</dbReference>
<dbReference type="Pfam" id="PF18262">
    <property type="entry name" value="PhetRS_B1"/>
    <property type="match status" value="1"/>
</dbReference>
<organism evidence="17 18">
    <name type="scientific">Miscanthus lutarioriparius</name>
    <dbReference type="NCBI Taxonomy" id="422564"/>
    <lineage>
        <taxon>Eukaryota</taxon>
        <taxon>Viridiplantae</taxon>
        <taxon>Streptophyta</taxon>
        <taxon>Embryophyta</taxon>
        <taxon>Tracheophyta</taxon>
        <taxon>Spermatophyta</taxon>
        <taxon>Magnoliopsida</taxon>
        <taxon>Liliopsida</taxon>
        <taxon>Poales</taxon>
        <taxon>Poaceae</taxon>
        <taxon>PACMAD clade</taxon>
        <taxon>Panicoideae</taxon>
        <taxon>Andropogonodae</taxon>
        <taxon>Andropogoneae</taxon>
        <taxon>Saccharinae</taxon>
        <taxon>Miscanthus</taxon>
    </lineage>
</organism>
<comment type="subcellular location">
    <subcellularLocation>
        <location evidence="2">Cytoplasm</location>
    </subcellularLocation>
</comment>
<dbReference type="SMART" id="SM00873">
    <property type="entry name" value="B3_4"/>
    <property type="match status" value="1"/>
</dbReference>
<dbReference type="Pfam" id="PF03484">
    <property type="entry name" value="B5"/>
    <property type="match status" value="1"/>
</dbReference>
<name>A0A811PN86_9POAL</name>
<keyword evidence="12" id="KW-0648">Protein biosynthesis</keyword>
<dbReference type="GO" id="GO:0006432">
    <property type="term" value="P:phenylalanyl-tRNA aminoacylation"/>
    <property type="evidence" value="ECO:0007669"/>
    <property type="project" value="InterPro"/>
</dbReference>
<dbReference type="InterPro" id="IPR020825">
    <property type="entry name" value="Phe-tRNA_synthase-like_B3/B4"/>
</dbReference>
<dbReference type="InterPro" id="IPR045060">
    <property type="entry name" value="Phe-tRNA-ligase_IIc_bsu"/>
</dbReference>
<evidence type="ECO:0000313" key="17">
    <source>
        <dbReference type="EMBL" id="CAD6246001.1"/>
    </source>
</evidence>
<evidence type="ECO:0000256" key="15">
    <source>
        <dbReference type="ARBA" id="ARBA00049255"/>
    </source>
</evidence>
<evidence type="ECO:0000256" key="8">
    <source>
        <dbReference type="ARBA" id="ARBA00022723"/>
    </source>
</evidence>
<keyword evidence="6" id="KW-0963">Cytoplasm</keyword>
<dbReference type="InterPro" id="IPR005146">
    <property type="entry name" value="B3/B4_tRNA-bd"/>
</dbReference>
<dbReference type="InterPro" id="IPR004531">
    <property type="entry name" value="Phe-tRNA-synth_IIc_bsu_arc_euk"/>
</dbReference>
<dbReference type="AlphaFoldDB" id="A0A811PN86"/>
<comment type="catalytic activity">
    <reaction evidence="15">
        <text>tRNA(Phe) + L-phenylalanine + ATP = L-phenylalanyl-tRNA(Phe) + AMP + diphosphate + H(+)</text>
        <dbReference type="Rhea" id="RHEA:19413"/>
        <dbReference type="Rhea" id="RHEA-COMP:9668"/>
        <dbReference type="Rhea" id="RHEA-COMP:9699"/>
        <dbReference type="ChEBI" id="CHEBI:15378"/>
        <dbReference type="ChEBI" id="CHEBI:30616"/>
        <dbReference type="ChEBI" id="CHEBI:33019"/>
        <dbReference type="ChEBI" id="CHEBI:58095"/>
        <dbReference type="ChEBI" id="CHEBI:78442"/>
        <dbReference type="ChEBI" id="CHEBI:78531"/>
        <dbReference type="ChEBI" id="CHEBI:456215"/>
        <dbReference type="EC" id="6.1.1.20"/>
    </reaction>
</comment>
<comment type="similarity">
    <text evidence="3">Belongs to the phenylalanyl-tRNA synthetase beta subunit family. Type 2 subfamily.</text>
</comment>
<dbReference type="EMBL" id="CAJGYO010000007">
    <property type="protein sequence ID" value="CAD6246001.1"/>
    <property type="molecule type" value="Genomic_DNA"/>
</dbReference>
<dbReference type="PANTHER" id="PTHR10947:SF0">
    <property type="entry name" value="PHENYLALANINE--TRNA LIGASE BETA SUBUNIT"/>
    <property type="match status" value="1"/>
</dbReference>
<proteinExistence type="inferred from homology"/>
<evidence type="ECO:0000256" key="13">
    <source>
        <dbReference type="ARBA" id="ARBA00023146"/>
    </source>
</evidence>
<accession>A0A811PN86</accession>
<feature type="domain" description="B5" evidence="16">
    <location>
        <begin position="278"/>
        <end position="357"/>
    </location>
</feature>
<dbReference type="InterPro" id="IPR005147">
    <property type="entry name" value="tRNA_synthase_B5-dom"/>
</dbReference>
<dbReference type="InterPro" id="IPR041616">
    <property type="entry name" value="PheRS_beta_core"/>
</dbReference>
<evidence type="ECO:0000256" key="12">
    <source>
        <dbReference type="ARBA" id="ARBA00022917"/>
    </source>
</evidence>
<evidence type="ECO:0000313" key="18">
    <source>
        <dbReference type="Proteomes" id="UP000604825"/>
    </source>
</evidence>
<keyword evidence="7" id="KW-0436">Ligase</keyword>
<dbReference type="Proteomes" id="UP000604825">
    <property type="component" value="Unassembled WGS sequence"/>
</dbReference>
<evidence type="ECO:0000256" key="4">
    <source>
        <dbReference type="ARBA" id="ARBA00011209"/>
    </source>
</evidence>
<dbReference type="Pfam" id="PF03483">
    <property type="entry name" value="B3_4"/>
    <property type="match status" value="1"/>
</dbReference>
<evidence type="ECO:0000259" key="16">
    <source>
        <dbReference type="PROSITE" id="PS51483"/>
    </source>
</evidence>
<evidence type="ECO:0000256" key="1">
    <source>
        <dbReference type="ARBA" id="ARBA00001946"/>
    </source>
</evidence>
<keyword evidence="9" id="KW-0547">Nucleotide-binding</keyword>
<dbReference type="EC" id="6.1.1.20" evidence="5"/>
<dbReference type="SUPFAM" id="SSF46955">
    <property type="entry name" value="Putative DNA-binding domain"/>
    <property type="match status" value="2"/>
</dbReference>
<dbReference type="OrthoDB" id="1698572at2759"/>
<dbReference type="InterPro" id="IPR040659">
    <property type="entry name" value="PhetRS_B1"/>
</dbReference>
<dbReference type="Gene3D" id="3.50.40.10">
    <property type="entry name" value="Phenylalanyl-trna Synthetase, Chain B, domain 3"/>
    <property type="match status" value="2"/>
</dbReference>
<evidence type="ECO:0000256" key="10">
    <source>
        <dbReference type="ARBA" id="ARBA00022840"/>
    </source>
</evidence>
<evidence type="ECO:0000256" key="6">
    <source>
        <dbReference type="ARBA" id="ARBA00022490"/>
    </source>
</evidence>
<sequence length="579" mass="65349">MPTVSVGRDRLFAALGRTYTQEEFKALCFEFGIELDDVTTEKAIIRKEKHLEDDGEVDDDDEVIYKIEVAANRYDLLCLEGLARALRVFTGTEGSPVFQVSSIPRGSILQMHVKPETSKIRPYVVCAVLRGVAFDEARYNSFIDLQDKLHQNICRKRTLVAIGTHDLDTLQGPFSYEALPPHEINFVPLKQNSPVYPVIYDSNRTVLSLPPIINGAHSAITLATRNIFIECTATDLTKANIVLNTMVTMFSEYCETKFEVEPVEVVHYDGRKTVYPDLSCYKMDVSLYDILGPIGISQDEKQVVCPLNKMQLQAESHSLKGEPRISVSVPPTRSDILHARDLLEDIAIAYGFNNVPKSKPKCMTIGGRQPLNRFSDKIHAEVARGGYMEVLTFILFSHEENFDMLNRADDKSKAVIIANPRTSEFEVVRTSLMSCLLKTLKHNIDHPRPIKIFEVGDVVMLDSSRDVGASNNRRLAALYCNMVSGFEAYANLIKLSRKLWDWWILDSIVKVVRAPHVNFGENYYVPTDEPEFFPKRQCKIVTSDGKQVGYLGIVHAEVLRKFGIPDPCTFVEMDLEALL</sequence>
<dbReference type="Gene3D" id="3.30.56.10">
    <property type="match status" value="2"/>
</dbReference>
<evidence type="ECO:0000256" key="3">
    <source>
        <dbReference type="ARBA" id="ARBA00007438"/>
    </source>
</evidence>
<evidence type="ECO:0000256" key="5">
    <source>
        <dbReference type="ARBA" id="ARBA00012814"/>
    </source>
</evidence>
<dbReference type="NCBIfam" id="TIGR00471">
    <property type="entry name" value="pheT_arch"/>
    <property type="match status" value="1"/>
</dbReference>
<dbReference type="PANTHER" id="PTHR10947">
    <property type="entry name" value="PHENYLALANYL-TRNA SYNTHETASE BETA CHAIN AND LEUCINE-RICH REPEAT-CONTAINING PROTEIN 47"/>
    <property type="match status" value="1"/>
</dbReference>
<keyword evidence="8" id="KW-0479">Metal-binding</keyword>
<keyword evidence="18" id="KW-1185">Reference proteome</keyword>
<dbReference type="Gene3D" id="3.30.930.10">
    <property type="entry name" value="Bira Bifunctional Protein, Domain 2"/>
    <property type="match status" value="1"/>
</dbReference>
<dbReference type="SMART" id="SM00874">
    <property type="entry name" value="B5"/>
    <property type="match status" value="1"/>
</dbReference>
<comment type="caution">
    <text evidence="17">The sequence shown here is derived from an EMBL/GenBank/DDBJ whole genome shotgun (WGS) entry which is preliminary data.</text>
</comment>
<evidence type="ECO:0000256" key="9">
    <source>
        <dbReference type="ARBA" id="ARBA00022741"/>
    </source>
</evidence>
<dbReference type="GO" id="GO:0000287">
    <property type="term" value="F:magnesium ion binding"/>
    <property type="evidence" value="ECO:0007669"/>
    <property type="project" value="InterPro"/>
</dbReference>
<dbReference type="FunFam" id="3.30.56.10:FF:000005">
    <property type="entry name" value="Phenylalanine--tRNA ligase beta subunit"/>
    <property type="match status" value="1"/>
</dbReference>
<dbReference type="GO" id="GO:0004826">
    <property type="term" value="F:phenylalanine-tRNA ligase activity"/>
    <property type="evidence" value="ECO:0007669"/>
    <property type="project" value="UniProtKB-EC"/>
</dbReference>
<protein>
    <recommendedName>
        <fullName evidence="5">phenylalanine--tRNA ligase</fullName>
        <ecNumber evidence="5">6.1.1.20</ecNumber>
    </recommendedName>
    <alternativeName>
        <fullName evidence="14">Phenylalanyl-tRNA synthetase beta subunit</fullName>
    </alternativeName>
</protein>